<dbReference type="AlphaFoldDB" id="A0AAV7XWJ6"/>
<dbReference type="SUPFAM" id="SSF53474">
    <property type="entry name" value="alpha/beta-Hydrolases"/>
    <property type="match status" value="1"/>
</dbReference>
<feature type="domain" description="Lipase" evidence="6">
    <location>
        <begin position="35"/>
        <end position="288"/>
    </location>
</feature>
<feature type="chain" id="PRO_5043608468" description="Lipase domain-containing protein" evidence="5">
    <location>
        <begin position="24"/>
        <end position="369"/>
    </location>
</feature>
<keyword evidence="5" id="KW-0732">Signal</keyword>
<reference evidence="7" key="1">
    <citation type="submission" date="2022-12" db="EMBL/GenBank/DDBJ databases">
        <title>Chromosome-level genome assembly of the bean flower thrips Megalurothrips usitatus.</title>
        <authorList>
            <person name="Ma L."/>
            <person name="Liu Q."/>
            <person name="Li H."/>
            <person name="Cai W."/>
        </authorList>
    </citation>
    <scope>NUCLEOTIDE SEQUENCE</scope>
    <source>
        <strain evidence="7">Cailab_2022a</strain>
    </source>
</reference>
<evidence type="ECO:0000256" key="2">
    <source>
        <dbReference type="ARBA" id="ARBA00010701"/>
    </source>
</evidence>
<gene>
    <name evidence="7" type="ORF">ONE63_007298</name>
</gene>
<name>A0AAV7XWJ6_9NEOP</name>
<dbReference type="Gene3D" id="3.40.50.1820">
    <property type="entry name" value="alpha/beta hydrolase"/>
    <property type="match status" value="1"/>
</dbReference>
<accession>A0AAV7XWJ6</accession>
<dbReference type="Pfam" id="PF00151">
    <property type="entry name" value="Lipase"/>
    <property type="match status" value="1"/>
</dbReference>
<protein>
    <recommendedName>
        <fullName evidence="6">Lipase domain-containing protein</fullName>
    </recommendedName>
</protein>
<dbReference type="EMBL" id="JAPTSV010000004">
    <property type="protein sequence ID" value="KAJ1528929.1"/>
    <property type="molecule type" value="Genomic_DNA"/>
</dbReference>
<dbReference type="PRINTS" id="PR00821">
    <property type="entry name" value="TAGLIPASE"/>
</dbReference>
<evidence type="ECO:0000256" key="1">
    <source>
        <dbReference type="ARBA" id="ARBA00004613"/>
    </source>
</evidence>
<evidence type="ECO:0000259" key="6">
    <source>
        <dbReference type="Pfam" id="PF00151"/>
    </source>
</evidence>
<dbReference type="PANTHER" id="PTHR11610">
    <property type="entry name" value="LIPASE"/>
    <property type="match status" value="1"/>
</dbReference>
<dbReference type="InterPro" id="IPR013818">
    <property type="entry name" value="Lipase"/>
</dbReference>
<keyword evidence="8" id="KW-1185">Reference proteome</keyword>
<evidence type="ECO:0000313" key="7">
    <source>
        <dbReference type="EMBL" id="KAJ1528929.1"/>
    </source>
</evidence>
<dbReference type="GO" id="GO:0016298">
    <property type="term" value="F:lipase activity"/>
    <property type="evidence" value="ECO:0007669"/>
    <property type="project" value="InterPro"/>
</dbReference>
<dbReference type="Proteomes" id="UP001075354">
    <property type="component" value="Chromosome 4"/>
</dbReference>
<evidence type="ECO:0000256" key="3">
    <source>
        <dbReference type="ARBA" id="ARBA00022525"/>
    </source>
</evidence>
<keyword evidence="3" id="KW-0964">Secreted</keyword>
<sequence length="369" mass="39643">MHILPGRMLDAKVLVVLFAGCLASVSSGELHAGEETRQAQIKRSNSTLFKSASPNVVFRLYTSSNADPVVVDPENNSTFATFNFSVCCIVFCVHGYLGNETTSGCYNISQAILNQSSCNIITVDWSQLDSHNYVDDALYKVHEVSDRMAEVVNVILSMGANSSCIHLIGHSLGAHVCAFTCRKAKEPCGWLTGLDPAGPLFFCADAKCRFNASDCVFNEAIHTSATYGTFQAVAQCDLLVNYARQPWSTSPQPGCVNDIGGLCAHFYAVTLYVYAIQNNKALVAEKCAPSLPSLPGSCRTVNCGPYPSSSTDTTYIGPLVNKSCSGVYNVNTNVPVQGYQPDSLSFAGQISVTNGVFDIFSNGSCYLKK</sequence>
<proteinExistence type="inferred from homology"/>
<dbReference type="InterPro" id="IPR000734">
    <property type="entry name" value="TAG_lipase"/>
</dbReference>
<dbReference type="GO" id="GO:0005615">
    <property type="term" value="C:extracellular space"/>
    <property type="evidence" value="ECO:0007669"/>
    <property type="project" value="TreeGrafter"/>
</dbReference>
<comment type="similarity">
    <text evidence="2 4">Belongs to the AB hydrolase superfamily. Lipase family.</text>
</comment>
<evidence type="ECO:0000256" key="5">
    <source>
        <dbReference type="SAM" id="SignalP"/>
    </source>
</evidence>
<dbReference type="GO" id="GO:0016042">
    <property type="term" value="P:lipid catabolic process"/>
    <property type="evidence" value="ECO:0007669"/>
    <property type="project" value="TreeGrafter"/>
</dbReference>
<comment type="caution">
    <text evidence="7">The sequence shown here is derived from an EMBL/GenBank/DDBJ whole genome shotgun (WGS) entry which is preliminary data.</text>
</comment>
<dbReference type="GO" id="GO:0017171">
    <property type="term" value="F:serine hydrolase activity"/>
    <property type="evidence" value="ECO:0007669"/>
    <property type="project" value="TreeGrafter"/>
</dbReference>
<dbReference type="InterPro" id="IPR029058">
    <property type="entry name" value="AB_hydrolase_fold"/>
</dbReference>
<organism evidence="7 8">
    <name type="scientific">Megalurothrips usitatus</name>
    <name type="common">bean blossom thrips</name>
    <dbReference type="NCBI Taxonomy" id="439358"/>
    <lineage>
        <taxon>Eukaryota</taxon>
        <taxon>Metazoa</taxon>
        <taxon>Ecdysozoa</taxon>
        <taxon>Arthropoda</taxon>
        <taxon>Hexapoda</taxon>
        <taxon>Insecta</taxon>
        <taxon>Pterygota</taxon>
        <taxon>Neoptera</taxon>
        <taxon>Paraneoptera</taxon>
        <taxon>Thysanoptera</taxon>
        <taxon>Terebrantia</taxon>
        <taxon>Thripoidea</taxon>
        <taxon>Thripidae</taxon>
        <taxon>Megalurothrips</taxon>
    </lineage>
</organism>
<feature type="signal peptide" evidence="5">
    <location>
        <begin position="1"/>
        <end position="23"/>
    </location>
</feature>
<evidence type="ECO:0000313" key="8">
    <source>
        <dbReference type="Proteomes" id="UP001075354"/>
    </source>
</evidence>
<comment type="subcellular location">
    <subcellularLocation>
        <location evidence="1">Secreted</location>
    </subcellularLocation>
</comment>
<dbReference type="PANTHER" id="PTHR11610:SF173">
    <property type="entry name" value="LIPASE DOMAIN-CONTAINING PROTEIN-RELATED"/>
    <property type="match status" value="1"/>
</dbReference>
<evidence type="ECO:0000256" key="4">
    <source>
        <dbReference type="RuleBase" id="RU004262"/>
    </source>
</evidence>